<evidence type="ECO:0000313" key="2">
    <source>
        <dbReference type="Proteomes" id="UP001056120"/>
    </source>
</evidence>
<reference evidence="1 2" key="2">
    <citation type="journal article" date="2022" name="Mol. Ecol. Resour.">
        <title>The genomes of chicory, endive, great burdock and yacon provide insights into Asteraceae paleo-polyploidization history and plant inulin production.</title>
        <authorList>
            <person name="Fan W."/>
            <person name="Wang S."/>
            <person name="Wang H."/>
            <person name="Wang A."/>
            <person name="Jiang F."/>
            <person name="Liu H."/>
            <person name="Zhao H."/>
            <person name="Xu D."/>
            <person name="Zhang Y."/>
        </authorList>
    </citation>
    <scope>NUCLEOTIDE SEQUENCE [LARGE SCALE GENOMIC DNA]</scope>
    <source>
        <strain evidence="2">cv. Yunnan</strain>
        <tissue evidence="1">Leaves</tissue>
    </source>
</reference>
<accession>A0ACB9ICH7</accession>
<proteinExistence type="predicted"/>
<organism evidence="1 2">
    <name type="scientific">Smallanthus sonchifolius</name>
    <dbReference type="NCBI Taxonomy" id="185202"/>
    <lineage>
        <taxon>Eukaryota</taxon>
        <taxon>Viridiplantae</taxon>
        <taxon>Streptophyta</taxon>
        <taxon>Embryophyta</taxon>
        <taxon>Tracheophyta</taxon>
        <taxon>Spermatophyta</taxon>
        <taxon>Magnoliopsida</taxon>
        <taxon>eudicotyledons</taxon>
        <taxon>Gunneridae</taxon>
        <taxon>Pentapetalae</taxon>
        <taxon>asterids</taxon>
        <taxon>campanulids</taxon>
        <taxon>Asterales</taxon>
        <taxon>Asteraceae</taxon>
        <taxon>Asteroideae</taxon>
        <taxon>Heliantheae alliance</taxon>
        <taxon>Millerieae</taxon>
        <taxon>Smallanthus</taxon>
    </lineage>
</organism>
<name>A0ACB9ICH7_9ASTR</name>
<dbReference type="EMBL" id="CM042026">
    <property type="protein sequence ID" value="KAI3805181.1"/>
    <property type="molecule type" value="Genomic_DNA"/>
</dbReference>
<keyword evidence="2" id="KW-1185">Reference proteome</keyword>
<dbReference type="Proteomes" id="UP001056120">
    <property type="component" value="Linkage Group LG09"/>
</dbReference>
<comment type="caution">
    <text evidence="1">The sequence shown here is derived from an EMBL/GenBank/DDBJ whole genome shotgun (WGS) entry which is preliminary data.</text>
</comment>
<gene>
    <name evidence="1" type="ORF">L1987_27318</name>
</gene>
<reference evidence="2" key="1">
    <citation type="journal article" date="2022" name="Mol. Ecol. Resour.">
        <title>The genomes of chicory, endive, great burdock and yacon provide insights into Asteraceae palaeo-polyploidization history and plant inulin production.</title>
        <authorList>
            <person name="Fan W."/>
            <person name="Wang S."/>
            <person name="Wang H."/>
            <person name="Wang A."/>
            <person name="Jiang F."/>
            <person name="Liu H."/>
            <person name="Zhao H."/>
            <person name="Xu D."/>
            <person name="Zhang Y."/>
        </authorList>
    </citation>
    <scope>NUCLEOTIDE SEQUENCE [LARGE SCALE GENOMIC DNA]</scope>
    <source>
        <strain evidence="2">cv. Yunnan</strain>
    </source>
</reference>
<protein>
    <submittedName>
        <fullName evidence="1">Uncharacterized protein</fullName>
    </submittedName>
</protein>
<evidence type="ECO:0000313" key="1">
    <source>
        <dbReference type="EMBL" id="KAI3805181.1"/>
    </source>
</evidence>
<sequence>MPRKKDLLPSTLPPRWSTNGVSKSTSFTDGEEVVAIVVPLVGLGDNQESFSGSLLPPLLKSGMNMCNINKESSIVPSVLVSLDESEQGMGLIKKNDFLKDPNVAGNSLPGKSGFVGPSTRLSESDSSGSPGFQSLHTGGGMNSSPVTETAGVRYTVTDSPATPLFSLEFKALWGRDYLSMRTGLSPYVPLNGEAISGRGLSDGTTLNPTVSERERVSQSPDVHVHVPGVNLTEVHGHVPDGGLEPSAVVHGLHVAKVINLPMGTALEERVHAVENLVHGDGGEVPLQPHEVVEEVHGCDGPVGADRSGDSVSVGAGENMNTPDNGKKKKKE</sequence>